<comment type="caution">
    <text evidence="3">The sequence shown here is derived from an EMBL/GenBank/DDBJ whole genome shotgun (WGS) entry which is preliminary data.</text>
</comment>
<name>A0A0N0BL20_THEAQ</name>
<evidence type="ECO:0000313" key="3">
    <source>
        <dbReference type="EMBL" id="KOX88936.1"/>
    </source>
</evidence>
<proteinExistence type="predicted"/>
<dbReference type="Proteomes" id="UP000037685">
    <property type="component" value="Unassembled WGS sequence"/>
</dbReference>
<accession>A0A0N0BL20</accession>
<dbReference type="EMBL" id="LHCI01000107">
    <property type="protein sequence ID" value="KOX88936.1"/>
    <property type="molecule type" value="Genomic_DNA"/>
</dbReference>
<feature type="domain" description="Type ISP restriction-modification enzyme LLaBIII C-terminal specificity" evidence="2">
    <location>
        <begin position="111"/>
        <end position="451"/>
    </location>
</feature>
<evidence type="ECO:0000259" key="2">
    <source>
        <dbReference type="Pfam" id="PF18135"/>
    </source>
</evidence>
<dbReference type="AlphaFoldDB" id="A0A0N0BL20"/>
<evidence type="ECO:0000256" key="1">
    <source>
        <dbReference type="SAM" id="MobiDB-lite"/>
    </source>
</evidence>
<organism evidence="3 4">
    <name type="scientific">Thermus aquaticus</name>
    <dbReference type="NCBI Taxonomy" id="271"/>
    <lineage>
        <taxon>Bacteria</taxon>
        <taxon>Thermotogati</taxon>
        <taxon>Deinococcota</taxon>
        <taxon>Deinococci</taxon>
        <taxon>Thermales</taxon>
        <taxon>Thermaceae</taxon>
        <taxon>Thermus</taxon>
    </lineage>
</organism>
<dbReference type="InterPro" id="IPR041635">
    <property type="entry name" value="Type_ISP_LLaBIII_C"/>
</dbReference>
<dbReference type="PATRIC" id="fig|271.14.peg.2436"/>
<reference evidence="3 4" key="1">
    <citation type="submission" date="2015-07" db="EMBL/GenBank/DDBJ databases">
        <authorList>
            <person name="Noorani M."/>
        </authorList>
    </citation>
    <scope>NUCLEOTIDE SEQUENCE [LARGE SCALE GENOMIC DNA]</scope>
    <source>
        <strain evidence="4">ATCC 25104 / DSM 625 / JCM 10724 / NBRC 103206 / NCIMB 11243 / YT-1</strain>
    </source>
</reference>
<protein>
    <recommendedName>
        <fullName evidence="2">Type ISP restriction-modification enzyme LLaBIII C-terminal specificity domain-containing protein</fullName>
    </recommendedName>
</protein>
<dbReference type="Pfam" id="PF18135">
    <property type="entry name" value="Type_ISP_C"/>
    <property type="match status" value="1"/>
</dbReference>
<evidence type="ECO:0000313" key="4">
    <source>
        <dbReference type="Proteomes" id="UP000037685"/>
    </source>
</evidence>
<sequence>MREHVRRVADRVYILDLGGEGRGAVREENVFNIQTPVAIALVVRRGSQDSQTPAQVFYHRLAATTREEKLKELEELPPLKDIPFREAPRDWQAPFVPEAGGEWARWPKLTDLFPWQHSGVQFKRTWPIGPTKQVLEKRWAMLLEAPPEEKPRLFREERDRKVSREYRGIWSPACLPSLESLTSGKPPEAIVRYGYRSFDRAWAIADGRVCSYPRPSLWQTWSERQVYLTSLLTAPLGRGPALVATACVPDLHHFRGSFGGKDVIPLFRDREGREPNLTRGLLKLLEAAYGVPVSPQDFAAYVYALLAHPAYTERFAEELRVPGPRAPITKDPSLFREGVELGAHLLWLHTYGERYAEGRSWPPKGRARWAKPPSAYPEGHSYDPETRILHVGDGEVEDVAPEVYGFEVSGFLPVESWLGFRQKNRRGRRSSPLDDVVPSEWPADLGRELLELLWVLEKTLEIYPEQKELLQKVLEGPLFTVDELPAPTPEQRREPGGKEEEPQEVEAVGEEEGENGAERVVQPRLFSPGGRNRDGV</sequence>
<feature type="compositionally biased region" description="Basic and acidic residues" evidence="1">
    <location>
        <begin position="490"/>
        <end position="500"/>
    </location>
</feature>
<feature type="region of interest" description="Disordered" evidence="1">
    <location>
        <begin position="481"/>
        <end position="536"/>
    </location>
</feature>
<feature type="compositionally biased region" description="Acidic residues" evidence="1">
    <location>
        <begin position="501"/>
        <end position="515"/>
    </location>
</feature>
<gene>
    <name evidence="3" type="ORF">BVI061214_02359</name>
</gene>